<dbReference type="EMBL" id="JAUTXU010000934">
    <property type="protein sequence ID" value="KAK3674425.1"/>
    <property type="molecule type" value="Genomic_DNA"/>
</dbReference>
<keyword evidence="2" id="KW-1185">Reference proteome</keyword>
<feature type="non-terminal residue" evidence="1">
    <location>
        <position position="487"/>
    </location>
</feature>
<organism evidence="1 2">
    <name type="scientific">Vermiconidia calcicola</name>
    <dbReference type="NCBI Taxonomy" id="1690605"/>
    <lineage>
        <taxon>Eukaryota</taxon>
        <taxon>Fungi</taxon>
        <taxon>Dikarya</taxon>
        <taxon>Ascomycota</taxon>
        <taxon>Pezizomycotina</taxon>
        <taxon>Dothideomycetes</taxon>
        <taxon>Dothideomycetidae</taxon>
        <taxon>Mycosphaerellales</taxon>
        <taxon>Extremaceae</taxon>
        <taxon>Vermiconidia</taxon>
    </lineage>
</organism>
<gene>
    <name evidence="1" type="ORF">LTR37_021563</name>
</gene>
<protein>
    <submittedName>
        <fullName evidence="1">Uncharacterized protein</fullName>
    </submittedName>
</protein>
<dbReference type="Proteomes" id="UP001281147">
    <property type="component" value="Unassembled WGS sequence"/>
</dbReference>
<accession>A0ACC3M9M1</accession>
<name>A0ACC3M9M1_9PEZI</name>
<reference evidence="1" key="1">
    <citation type="submission" date="2023-07" db="EMBL/GenBank/DDBJ databases">
        <title>Black Yeasts Isolated from many extreme environments.</title>
        <authorList>
            <person name="Coleine C."/>
            <person name="Stajich J.E."/>
            <person name="Selbmann L."/>
        </authorList>
    </citation>
    <scope>NUCLEOTIDE SEQUENCE</scope>
    <source>
        <strain evidence="1">CCFEE 5714</strain>
    </source>
</reference>
<evidence type="ECO:0000313" key="1">
    <source>
        <dbReference type="EMBL" id="KAK3674425.1"/>
    </source>
</evidence>
<proteinExistence type="predicted"/>
<comment type="caution">
    <text evidence="1">The sequence shown here is derived from an EMBL/GenBank/DDBJ whole genome shotgun (WGS) entry which is preliminary data.</text>
</comment>
<sequence>MYHTLPEPFLEPRISEKSRLFYIGINWERLGRPKGRFHDVLNALDGKDLLDIYGPEKLHGVAPWDGFESYRGELPFDGLFKDVVYLVDDTRGEEILGQQVLQALNRIRDRPEEARERVLLGQKILREKCSLEGSLSALLAETRGREEHFQSVFLADASVTVVLDARKASIEDVRERLGDLKRQVRTAINLHIVCDRRFARRHEAELIVASGAVKFVTLHTGQFSADSDRFDGVPTRNDRMGPLLKPVLADPTTPLIAFLDVRDSLFSDHFASLAKTLADQPEAMFACSGMISRSRDLGGGQARRFENARFTDIPSLLLVTGDNQSGRFLYRTALTRTVPEHLLTLLDGETHNYFRLAAMVSGPLAQSSYTSYVYEENLVVSMEGEEPVAQQRQYIRDAFARDPRWITMLSTHRDIPRIAYSTGPATPIRWTDYSAPFEITHQIPVGRRLSAAAGGAALTYLINGFSPPETEHSWLAGERGVIAFSIG</sequence>
<evidence type="ECO:0000313" key="2">
    <source>
        <dbReference type="Proteomes" id="UP001281147"/>
    </source>
</evidence>